<dbReference type="OrthoDB" id="1708823at2759"/>
<evidence type="ECO:0000313" key="5">
    <source>
        <dbReference type="EMBL" id="KAG7531216.1"/>
    </source>
</evidence>
<dbReference type="PANTHER" id="PTHR31668:SF30">
    <property type="entry name" value="ZN(II)2CYS6 TRANSCRIPTION FACTOR (EUROFUNG)"/>
    <property type="match status" value="1"/>
</dbReference>
<comment type="caution">
    <text evidence="5">The sequence shown here is derived from an EMBL/GenBank/DDBJ whole genome shotgun (WGS) entry which is preliminary data.</text>
</comment>
<evidence type="ECO:0000313" key="6">
    <source>
        <dbReference type="Proteomes" id="UP000812966"/>
    </source>
</evidence>
<organism evidence="5 6">
    <name type="scientific">Filobasidium floriforme</name>
    <dbReference type="NCBI Taxonomy" id="5210"/>
    <lineage>
        <taxon>Eukaryota</taxon>
        <taxon>Fungi</taxon>
        <taxon>Dikarya</taxon>
        <taxon>Basidiomycota</taxon>
        <taxon>Agaricomycotina</taxon>
        <taxon>Tremellomycetes</taxon>
        <taxon>Filobasidiales</taxon>
        <taxon>Filobasidiaceae</taxon>
        <taxon>Filobasidium</taxon>
    </lineage>
</organism>
<gene>
    <name evidence="5" type="ORF">FFLO_04520</name>
</gene>
<dbReference type="InterPro" id="IPR050797">
    <property type="entry name" value="Carb_Metab_Trans_Reg"/>
</dbReference>
<feature type="domain" description="Xylanolytic transcriptional activator regulatory" evidence="4">
    <location>
        <begin position="307"/>
        <end position="488"/>
    </location>
</feature>
<evidence type="ECO:0000259" key="4">
    <source>
        <dbReference type="Pfam" id="PF04082"/>
    </source>
</evidence>
<feature type="region of interest" description="Disordered" evidence="3">
    <location>
        <begin position="59"/>
        <end position="219"/>
    </location>
</feature>
<dbReference type="GO" id="GO:0000981">
    <property type="term" value="F:DNA-binding transcription factor activity, RNA polymerase II-specific"/>
    <property type="evidence" value="ECO:0007669"/>
    <property type="project" value="InterPro"/>
</dbReference>
<evidence type="ECO:0000256" key="2">
    <source>
        <dbReference type="ARBA" id="ARBA00023242"/>
    </source>
</evidence>
<evidence type="ECO:0000256" key="3">
    <source>
        <dbReference type="SAM" id="MobiDB-lite"/>
    </source>
</evidence>
<dbReference type="Proteomes" id="UP000812966">
    <property type="component" value="Unassembled WGS sequence"/>
</dbReference>
<dbReference type="SUPFAM" id="SSF57701">
    <property type="entry name" value="Zn2/Cys6 DNA-binding domain"/>
    <property type="match status" value="1"/>
</dbReference>
<reference evidence="5" key="1">
    <citation type="submission" date="2020-04" db="EMBL/GenBank/DDBJ databases">
        <title>Analysis of mating type loci in Filobasidium floriforme.</title>
        <authorList>
            <person name="Nowrousian M."/>
        </authorList>
    </citation>
    <scope>NUCLEOTIDE SEQUENCE</scope>
    <source>
        <strain evidence="5">CBS 6242</strain>
    </source>
</reference>
<dbReference type="GO" id="GO:0006351">
    <property type="term" value="P:DNA-templated transcription"/>
    <property type="evidence" value="ECO:0007669"/>
    <property type="project" value="InterPro"/>
</dbReference>
<feature type="compositionally biased region" description="Basic and acidic residues" evidence="3">
    <location>
        <begin position="106"/>
        <end position="119"/>
    </location>
</feature>
<dbReference type="InterPro" id="IPR036864">
    <property type="entry name" value="Zn2-C6_fun-type_DNA-bd_sf"/>
</dbReference>
<dbReference type="InterPro" id="IPR007219">
    <property type="entry name" value="XnlR_reg_dom"/>
</dbReference>
<keyword evidence="2" id="KW-0539">Nucleus</keyword>
<sequence>MSSSLSSSSKTRTCDECRARKIRCITDDFAAGSTSRSCRVCARCKIPCRFDYVLQTRGRKKGGNTKVAIQQARPYPAPLPERQSSRSSTYGTDATDTSAINLDLAVGRERRETNHDIDTSKATASVLENDRRSDDDDQVPPPPARSSTYLPPDFGGVSNGYTDHEDSPVRNARNSIVPSFHQSLSSQSGLQFPNQNTGSPSASIRPYASKDPPYPPPLHDDDLFSGYIGPSDMLAQSSTASCIGDNAPVNHGSLGHDSLQGDEEDRLQHRDYSNPVEGLHQAPLAKKNASPQIEEIAPWCDISYFIGLYLRYQHALMPLVHKPTFTNDIVLRKDRSDETFRALLLSLTAYTICQVPLHLMDPPFSQRQLEKLQNKCHTASRAIQVRHLEEPNMNIVVTMIADTYHCAATNRTRFRDALMGTATRLVYTLGYNVVDSTDNLIDAELKRRIFWHLYCHEKTDAAMGSPILMHDHEGVPPYPLETDDEFITAAGFVSQPLASLSYMVGYVYNIRLFRFLSTSLLRRRLLECAAQGELNLTLDEGWNWAEEARHKISCLQRELPVKLRALEPAQCSTSDQPDIFQTQRANIVVTAAIVEFALLDYQASARPQSSRIAERHRVARETYRQLSSISATQLASNGESMRSKVISIILVLFNNISHETDLTQGDVRNWWEMYCKVQFVQMIPSGVESLGPSRAPSPSIARPG</sequence>
<keyword evidence="6" id="KW-1185">Reference proteome</keyword>
<feature type="compositionally biased region" description="Polar residues" evidence="3">
    <location>
        <begin position="85"/>
        <end position="100"/>
    </location>
</feature>
<proteinExistence type="predicted"/>
<dbReference type="EMBL" id="JABELV010000097">
    <property type="protein sequence ID" value="KAG7531216.1"/>
    <property type="molecule type" value="Genomic_DNA"/>
</dbReference>
<feature type="region of interest" description="Disordered" evidence="3">
    <location>
        <begin position="244"/>
        <end position="265"/>
    </location>
</feature>
<dbReference type="AlphaFoldDB" id="A0A8K0JIR6"/>
<name>A0A8K0JIR6_9TREE</name>
<dbReference type="GO" id="GO:0003677">
    <property type="term" value="F:DNA binding"/>
    <property type="evidence" value="ECO:0007669"/>
    <property type="project" value="InterPro"/>
</dbReference>
<dbReference type="Gene3D" id="4.10.240.10">
    <property type="entry name" value="Zn(2)-C6 fungal-type DNA-binding domain"/>
    <property type="match status" value="1"/>
</dbReference>
<protein>
    <recommendedName>
        <fullName evidence="4">Xylanolytic transcriptional activator regulatory domain-containing protein</fullName>
    </recommendedName>
</protein>
<keyword evidence="1" id="KW-0479">Metal-binding</keyword>
<dbReference type="GO" id="GO:0008270">
    <property type="term" value="F:zinc ion binding"/>
    <property type="evidence" value="ECO:0007669"/>
    <property type="project" value="InterPro"/>
</dbReference>
<dbReference type="CDD" id="cd12148">
    <property type="entry name" value="fungal_TF_MHR"/>
    <property type="match status" value="1"/>
</dbReference>
<dbReference type="Pfam" id="PF04082">
    <property type="entry name" value="Fungal_trans"/>
    <property type="match status" value="1"/>
</dbReference>
<feature type="compositionally biased region" description="Polar residues" evidence="3">
    <location>
        <begin position="172"/>
        <end position="202"/>
    </location>
</feature>
<dbReference type="PANTHER" id="PTHR31668">
    <property type="entry name" value="GLUCOSE TRANSPORT TRANSCRIPTION REGULATOR RGT1-RELATED-RELATED"/>
    <property type="match status" value="1"/>
</dbReference>
<accession>A0A8K0JIR6</accession>
<dbReference type="InterPro" id="IPR001138">
    <property type="entry name" value="Zn2Cys6_DnaBD"/>
</dbReference>
<dbReference type="CDD" id="cd00067">
    <property type="entry name" value="GAL4"/>
    <property type="match status" value="1"/>
</dbReference>
<evidence type="ECO:0000256" key="1">
    <source>
        <dbReference type="ARBA" id="ARBA00022723"/>
    </source>
</evidence>